<feature type="domain" description="ABM" evidence="2">
    <location>
        <begin position="4"/>
        <end position="60"/>
    </location>
</feature>
<reference evidence="3 4" key="1">
    <citation type="submission" date="2021-01" db="EMBL/GenBank/DDBJ databases">
        <title>Whole genome shotgun sequence of Actinoplanes durhamensis NBRC 14914.</title>
        <authorList>
            <person name="Komaki H."/>
            <person name="Tamura T."/>
        </authorList>
    </citation>
    <scope>NUCLEOTIDE SEQUENCE [LARGE SCALE GENOMIC DNA]</scope>
    <source>
        <strain evidence="3 4">NBRC 14914</strain>
    </source>
</reference>
<dbReference type="EMBL" id="BOML01000044">
    <property type="protein sequence ID" value="GIE04395.1"/>
    <property type="molecule type" value="Genomic_DNA"/>
</dbReference>
<name>A0ABQ3Z3H8_9ACTN</name>
<evidence type="ECO:0000259" key="2">
    <source>
        <dbReference type="Pfam" id="PF03992"/>
    </source>
</evidence>
<evidence type="ECO:0000313" key="4">
    <source>
        <dbReference type="Proteomes" id="UP000637628"/>
    </source>
</evidence>
<dbReference type="Pfam" id="PF03992">
    <property type="entry name" value="ABM"/>
    <property type="match status" value="1"/>
</dbReference>
<dbReference type="InterPro" id="IPR007138">
    <property type="entry name" value="ABM_dom"/>
</dbReference>
<keyword evidence="4" id="KW-1185">Reference proteome</keyword>
<organism evidence="3 4">
    <name type="scientific">Paractinoplanes durhamensis</name>
    <dbReference type="NCBI Taxonomy" id="113563"/>
    <lineage>
        <taxon>Bacteria</taxon>
        <taxon>Bacillati</taxon>
        <taxon>Actinomycetota</taxon>
        <taxon>Actinomycetes</taxon>
        <taxon>Micromonosporales</taxon>
        <taxon>Micromonosporaceae</taxon>
        <taxon>Paractinoplanes</taxon>
    </lineage>
</organism>
<dbReference type="SUPFAM" id="SSF54909">
    <property type="entry name" value="Dimeric alpha+beta barrel"/>
    <property type="match status" value="1"/>
</dbReference>
<gene>
    <name evidence="3" type="ORF">Adu01nite_57450</name>
</gene>
<accession>A0ABQ3Z3H8</accession>
<dbReference type="Proteomes" id="UP000637628">
    <property type="component" value="Unassembled WGS sequence"/>
</dbReference>
<protein>
    <recommendedName>
        <fullName evidence="2">ABM domain-containing protein</fullName>
    </recommendedName>
</protein>
<comment type="caution">
    <text evidence="3">The sequence shown here is derived from an EMBL/GenBank/DDBJ whole genome shotgun (WGS) entry which is preliminary data.</text>
</comment>
<feature type="region of interest" description="Disordered" evidence="1">
    <location>
        <begin position="98"/>
        <end position="123"/>
    </location>
</feature>
<dbReference type="InterPro" id="IPR011008">
    <property type="entry name" value="Dimeric_a/b-barrel"/>
</dbReference>
<proteinExistence type="predicted"/>
<sequence length="149" mass="15953">MEFARFTVRAGAEEKLVADRPAMLAALRARFPACLAAYLTREDDGTWVDVLVWRSRPEAEEAAAQITTVPECAAWFQLIAESGGLRHATVLDAWPPLTSPLTDRGGEPTGAGATDFAEVGVSPSQSEAEIQEIGLSSLARGPDIKKIES</sequence>
<evidence type="ECO:0000313" key="3">
    <source>
        <dbReference type="EMBL" id="GIE04395.1"/>
    </source>
</evidence>
<evidence type="ECO:0000256" key="1">
    <source>
        <dbReference type="SAM" id="MobiDB-lite"/>
    </source>
</evidence>